<dbReference type="PANTHER" id="PTHR43280:SF2">
    <property type="entry name" value="HTH-TYPE TRANSCRIPTIONAL REGULATOR EXSA"/>
    <property type="match status" value="1"/>
</dbReference>
<organism evidence="5 6">
    <name type="scientific">Virgibacillus massiliensis</name>
    <dbReference type="NCBI Taxonomy" id="1462526"/>
    <lineage>
        <taxon>Bacteria</taxon>
        <taxon>Bacillati</taxon>
        <taxon>Bacillota</taxon>
        <taxon>Bacilli</taxon>
        <taxon>Bacillales</taxon>
        <taxon>Bacillaceae</taxon>
        <taxon>Virgibacillus</taxon>
    </lineage>
</organism>
<evidence type="ECO:0000256" key="1">
    <source>
        <dbReference type="ARBA" id="ARBA00023015"/>
    </source>
</evidence>
<dbReference type="PROSITE" id="PS01124">
    <property type="entry name" value="HTH_ARAC_FAMILY_2"/>
    <property type="match status" value="1"/>
</dbReference>
<evidence type="ECO:0000313" key="5">
    <source>
        <dbReference type="EMBL" id="CDQ38021.1"/>
    </source>
</evidence>
<sequence>MKANGERQTFISLYESKHNEKGMVQSHYHETYQLLYTLEGKGICTLNHQAYSIVQDSFIIIPPLTEHSIAATSKMTVLVLEFETTVLSPDVRIELIPEVFRTARVQKLSAFDSSEIRQLLRKMLYEQSHGDRLWETGLKIYMAELFFTIARSTHESTQTDINTLRVEQLKHYIDTRYFDIKHAEDIADRMGISKRYIQSIFKDYYNSTPMQYLTEVRLGLVKQMLAETDKDIVSICFEVGFESLSTFYRLFKRNVGIPPNMYRLTQRKH</sequence>
<dbReference type="Pfam" id="PF02311">
    <property type="entry name" value="AraC_binding"/>
    <property type="match status" value="1"/>
</dbReference>
<protein>
    <submittedName>
        <fullName evidence="5">Melibiose operon regulatory protein</fullName>
    </submittedName>
</protein>
<comment type="caution">
    <text evidence="5">The sequence shown here is derived from an EMBL/GenBank/DDBJ whole genome shotgun (WGS) entry which is preliminary data.</text>
</comment>
<dbReference type="AlphaFoldDB" id="A0A024Q7Y9"/>
<dbReference type="GO" id="GO:0043565">
    <property type="term" value="F:sequence-specific DNA binding"/>
    <property type="evidence" value="ECO:0007669"/>
    <property type="project" value="InterPro"/>
</dbReference>
<dbReference type="eggNOG" id="COG1917">
    <property type="taxonomic scope" value="Bacteria"/>
</dbReference>
<evidence type="ECO:0000256" key="2">
    <source>
        <dbReference type="ARBA" id="ARBA00023125"/>
    </source>
</evidence>
<dbReference type="Proteomes" id="UP000028875">
    <property type="component" value="Unassembled WGS sequence"/>
</dbReference>
<name>A0A024Q7Y9_9BACI</name>
<dbReference type="PANTHER" id="PTHR43280">
    <property type="entry name" value="ARAC-FAMILY TRANSCRIPTIONAL REGULATOR"/>
    <property type="match status" value="1"/>
</dbReference>
<dbReference type="SMART" id="SM00342">
    <property type="entry name" value="HTH_ARAC"/>
    <property type="match status" value="1"/>
</dbReference>
<evidence type="ECO:0000259" key="4">
    <source>
        <dbReference type="PROSITE" id="PS01124"/>
    </source>
</evidence>
<dbReference type="GO" id="GO:0003700">
    <property type="term" value="F:DNA-binding transcription factor activity"/>
    <property type="evidence" value="ECO:0007669"/>
    <property type="project" value="InterPro"/>
</dbReference>
<dbReference type="Gene3D" id="2.60.120.10">
    <property type="entry name" value="Jelly Rolls"/>
    <property type="match status" value="1"/>
</dbReference>
<dbReference type="SUPFAM" id="SSF46689">
    <property type="entry name" value="Homeodomain-like"/>
    <property type="match status" value="2"/>
</dbReference>
<evidence type="ECO:0000256" key="3">
    <source>
        <dbReference type="ARBA" id="ARBA00023163"/>
    </source>
</evidence>
<dbReference type="InterPro" id="IPR037923">
    <property type="entry name" value="HTH-like"/>
</dbReference>
<dbReference type="InterPro" id="IPR003313">
    <property type="entry name" value="AraC-bd"/>
</dbReference>
<dbReference type="InterPro" id="IPR018062">
    <property type="entry name" value="HTH_AraC-typ_CS"/>
</dbReference>
<proteinExistence type="predicted"/>
<keyword evidence="1" id="KW-0805">Transcription regulation</keyword>
<accession>A0A024Q7Y9</accession>
<dbReference type="InterPro" id="IPR009057">
    <property type="entry name" value="Homeodomain-like_sf"/>
</dbReference>
<dbReference type="PROSITE" id="PS00041">
    <property type="entry name" value="HTH_ARAC_FAMILY_1"/>
    <property type="match status" value="1"/>
</dbReference>
<dbReference type="eggNOG" id="COG2207">
    <property type="taxonomic scope" value="Bacteria"/>
</dbReference>
<reference evidence="5 6" key="1">
    <citation type="submission" date="2014-03" db="EMBL/GenBank/DDBJ databases">
        <authorList>
            <person name="Urmite Genomes U."/>
        </authorList>
    </citation>
    <scope>NUCLEOTIDE SEQUENCE [LARGE SCALE GENOMIC DNA]</scope>
    <source>
        <strain evidence="5 6">Vm-5</strain>
    </source>
</reference>
<keyword evidence="6" id="KW-1185">Reference proteome</keyword>
<dbReference type="InterPro" id="IPR020449">
    <property type="entry name" value="Tscrpt_reg_AraC-type_HTH"/>
</dbReference>
<dbReference type="InterPro" id="IPR014710">
    <property type="entry name" value="RmlC-like_jellyroll"/>
</dbReference>
<dbReference type="PRINTS" id="PR00032">
    <property type="entry name" value="HTHARAC"/>
</dbReference>
<dbReference type="RefSeq" id="WP_021290104.1">
    <property type="nucleotide sequence ID" value="NZ_BNER01000001.1"/>
</dbReference>
<gene>
    <name evidence="5" type="primary">melR_1</name>
    <name evidence="5" type="ORF">BN990_00288</name>
</gene>
<dbReference type="EMBL" id="CCDP010000001">
    <property type="protein sequence ID" value="CDQ38021.1"/>
    <property type="molecule type" value="Genomic_DNA"/>
</dbReference>
<dbReference type="STRING" id="1462526.BN990_00288"/>
<reference evidence="6" key="2">
    <citation type="submission" date="2014-05" db="EMBL/GenBank/DDBJ databases">
        <title>Draft genome sequence of Virgibacillus massiliensis Vm-5.</title>
        <authorList>
            <person name="Khelaifia S."/>
            <person name="Croce O."/>
            <person name="Lagier J.C."/>
            <person name="Raoult D."/>
        </authorList>
    </citation>
    <scope>NUCLEOTIDE SEQUENCE [LARGE SCALE GENOMIC DNA]</scope>
    <source>
        <strain evidence="6">Vm-5</strain>
    </source>
</reference>
<feature type="domain" description="HTH araC/xylS-type" evidence="4">
    <location>
        <begin position="167"/>
        <end position="265"/>
    </location>
</feature>
<dbReference type="Gene3D" id="1.10.10.60">
    <property type="entry name" value="Homeodomain-like"/>
    <property type="match status" value="2"/>
</dbReference>
<keyword evidence="3" id="KW-0804">Transcription</keyword>
<keyword evidence="2" id="KW-0238">DNA-binding</keyword>
<dbReference type="Pfam" id="PF12833">
    <property type="entry name" value="HTH_18"/>
    <property type="match status" value="1"/>
</dbReference>
<evidence type="ECO:0000313" key="6">
    <source>
        <dbReference type="Proteomes" id="UP000028875"/>
    </source>
</evidence>
<dbReference type="SUPFAM" id="SSF51215">
    <property type="entry name" value="Regulatory protein AraC"/>
    <property type="match status" value="1"/>
</dbReference>
<dbReference type="InterPro" id="IPR018060">
    <property type="entry name" value="HTH_AraC"/>
</dbReference>